<proteinExistence type="predicted"/>
<dbReference type="Proteomes" id="UP001165489">
    <property type="component" value="Unassembled WGS sequence"/>
</dbReference>
<sequence>MGEKKCPHCGEWSKWTTDINDKCEHCGQALGGRDLAYKEQRDRDTKANEEQWIFYIKESDSDFVKGMKKIGNFFYTVYMAIITFLAWVIAALPG</sequence>
<keyword evidence="1" id="KW-0812">Transmembrane</keyword>
<gene>
    <name evidence="2" type="ORF">MM239_12790</name>
</gene>
<dbReference type="RefSeq" id="WP_241348644.1">
    <property type="nucleotide sequence ID" value="NZ_JAKZGP010000033.1"/>
</dbReference>
<keyword evidence="3" id="KW-1185">Reference proteome</keyword>
<evidence type="ECO:0000313" key="2">
    <source>
        <dbReference type="EMBL" id="MCH7410277.1"/>
    </source>
</evidence>
<protein>
    <submittedName>
        <fullName evidence="2">Uncharacterized protein</fullName>
    </submittedName>
</protein>
<evidence type="ECO:0000313" key="3">
    <source>
        <dbReference type="Proteomes" id="UP001165489"/>
    </source>
</evidence>
<feature type="transmembrane region" description="Helical" evidence="1">
    <location>
        <begin position="73"/>
        <end position="92"/>
    </location>
</feature>
<keyword evidence="1" id="KW-1133">Transmembrane helix</keyword>
<keyword evidence="1" id="KW-0472">Membrane</keyword>
<name>A0ABS9V1I2_9BACT</name>
<reference evidence="2" key="1">
    <citation type="submission" date="2022-03" db="EMBL/GenBank/DDBJ databases">
        <title>De novo assembled genomes of Belliella spp. (Cyclobacteriaceae) strains.</title>
        <authorList>
            <person name="Szabo A."/>
            <person name="Korponai K."/>
            <person name="Felfoldi T."/>
        </authorList>
    </citation>
    <scope>NUCLEOTIDE SEQUENCE</scope>
    <source>
        <strain evidence="2">DSM 111904</strain>
    </source>
</reference>
<evidence type="ECO:0000256" key="1">
    <source>
        <dbReference type="SAM" id="Phobius"/>
    </source>
</evidence>
<dbReference type="EMBL" id="JAKZGP010000033">
    <property type="protein sequence ID" value="MCH7410277.1"/>
    <property type="molecule type" value="Genomic_DNA"/>
</dbReference>
<comment type="caution">
    <text evidence="2">The sequence shown here is derived from an EMBL/GenBank/DDBJ whole genome shotgun (WGS) entry which is preliminary data.</text>
</comment>
<accession>A0ABS9V1I2</accession>
<organism evidence="2 3">
    <name type="scientific">Belliella filtrata</name>
    <dbReference type="NCBI Taxonomy" id="2923435"/>
    <lineage>
        <taxon>Bacteria</taxon>
        <taxon>Pseudomonadati</taxon>
        <taxon>Bacteroidota</taxon>
        <taxon>Cytophagia</taxon>
        <taxon>Cytophagales</taxon>
        <taxon>Cyclobacteriaceae</taxon>
        <taxon>Belliella</taxon>
    </lineage>
</organism>